<feature type="signal peptide" evidence="1">
    <location>
        <begin position="1"/>
        <end position="19"/>
    </location>
</feature>
<dbReference type="NCBIfam" id="NF041384">
    <property type="entry name" value="YHS_seleno_dom"/>
    <property type="match status" value="1"/>
</dbReference>
<organism evidence="2 3">
    <name type="scientific">Agarivorans aestuarii</name>
    <dbReference type="NCBI Taxonomy" id="1563703"/>
    <lineage>
        <taxon>Bacteria</taxon>
        <taxon>Pseudomonadati</taxon>
        <taxon>Pseudomonadota</taxon>
        <taxon>Gammaproteobacteria</taxon>
        <taxon>Alteromonadales</taxon>
        <taxon>Alteromonadaceae</taxon>
        <taxon>Agarivorans</taxon>
    </lineage>
</organism>
<keyword evidence="3" id="KW-1185">Reference proteome</keyword>
<dbReference type="RefSeq" id="WP_329776179.1">
    <property type="nucleotide sequence ID" value="NZ_JAYDYW010000011.1"/>
</dbReference>
<keyword evidence="1" id="KW-0732">Signal</keyword>
<gene>
    <name evidence="2" type="ORF">SNR37_000566</name>
</gene>
<proteinExistence type="predicted"/>
<accession>A0ABU7G7D4</accession>
<evidence type="ECO:0000313" key="3">
    <source>
        <dbReference type="Proteomes" id="UP001310248"/>
    </source>
</evidence>
<protein>
    <submittedName>
        <fullName evidence="2">YHS domain-containing (Seleno)protein</fullName>
    </submittedName>
</protein>
<name>A0ABU7G7D4_9ALTE</name>
<dbReference type="Proteomes" id="UP001310248">
    <property type="component" value="Unassembled WGS sequence"/>
</dbReference>
<reference evidence="3" key="1">
    <citation type="submission" date="2023-07" db="EMBL/GenBank/DDBJ databases">
        <title>Draft genome sequence of Agarivorans aestuarii strain ZMCS4, a CAZymes producing bacteria isolated from the marine brown algae Clodostephus spongiosus.</title>
        <authorList>
            <person name="Lorente B."/>
            <person name="Cabral C."/>
            <person name="Frias J."/>
            <person name="Faria J."/>
            <person name="Toubarro D."/>
        </authorList>
    </citation>
    <scope>NUCLEOTIDE SEQUENCE [LARGE SCALE GENOMIC DNA]</scope>
    <source>
        <strain evidence="3">ZMCS4</strain>
    </source>
</reference>
<comment type="caution">
    <text evidence="2">The sequence shown here is derived from an EMBL/GenBank/DDBJ whole genome shotgun (WGS) entry which is preliminary data.</text>
</comment>
<dbReference type="EMBL" id="JAYDYW010000011">
    <property type="protein sequence ID" value="MEE1675241.1"/>
    <property type="molecule type" value="Genomic_DNA"/>
</dbReference>
<evidence type="ECO:0000313" key="2">
    <source>
        <dbReference type="EMBL" id="MEE1675241.1"/>
    </source>
</evidence>
<evidence type="ECO:0000256" key="1">
    <source>
        <dbReference type="SAM" id="SignalP"/>
    </source>
</evidence>
<sequence length="152" mass="17312">MKRIIFATTCLILSSSSFANEPVSTSFWSDKAIGGIDVTSYQLAQDQGNRDIQQGNKKYTVKWKEADWHFASQQSADKFAAKPEAYQPKYNGFCANALSLGEGLIATDGQVWEFFDNQLHLFFAEKGRKRWLEGDWKAYQQQADLAWQQALQ</sequence>
<reference evidence="2 3" key="2">
    <citation type="submission" date="2023-12" db="EMBL/GenBank/DDBJ databases">
        <authorList>
            <consortium name="Cladostephus spongiosus"/>
            <person name="Lorente B."/>
            <person name="Cabral C."/>
            <person name="Frias J."/>
            <person name="Faria J."/>
            <person name="Toubarro D."/>
        </authorList>
    </citation>
    <scope>NUCLEOTIDE SEQUENCE [LARGE SCALE GENOMIC DNA]</scope>
    <source>
        <strain evidence="2 3">ZMCS4</strain>
    </source>
</reference>
<feature type="chain" id="PRO_5045687324" evidence="1">
    <location>
        <begin position="20"/>
        <end position="152"/>
    </location>
</feature>